<keyword evidence="3" id="KW-1185">Reference proteome</keyword>
<reference evidence="2 3" key="1">
    <citation type="submission" date="2023-03" db="EMBL/GenBank/DDBJ databases">
        <title>Genome sequence of Lichtheimia ornata CBS 291.66.</title>
        <authorList>
            <person name="Mohabir J.T."/>
            <person name="Shea T.P."/>
            <person name="Kurbessoian T."/>
            <person name="Berby B."/>
            <person name="Fontaine J."/>
            <person name="Livny J."/>
            <person name="Gnirke A."/>
            <person name="Stajich J.E."/>
            <person name="Cuomo C.A."/>
        </authorList>
    </citation>
    <scope>NUCLEOTIDE SEQUENCE [LARGE SCALE GENOMIC DNA]</scope>
    <source>
        <strain evidence="2">CBS 291.66</strain>
    </source>
</reference>
<dbReference type="GeneID" id="83219388"/>
<organism evidence="2 3">
    <name type="scientific">Lichtheimia ornata</name>
    <dbReference type="NCBI Taxonomy" id="688661"/>
    <lineage>
        <taxon>Eukaryota</taxon>
        <taxon>Fungi</taxon>
        <taxon>Fungi incertae sedis</taxon>
        <taxon>Mucoromycota</taxon>
        <taxon>Mucoromycotina</taxon>
        <taxon>Mucoromycetes</taxon>
        <taxon>Mucorales</taxon>
        <taxon>Lichtheimiaceae</taxon>
        <taxon>Lichtheimia</taxon>
    </lineage>
</organism>
<proteinExistence type="predicted"/>
<comment type="caution">
    <text evidence="2">The sequence shown here is derived from an EMBL/GenBank/DDBJ whole genome shotgun (WGS) entry which is preliminary data.</text>
</comment>
<dbReference type="RefSeq" id="XP_058337290.1">
    <property type="nucleotide sequence ID" value="XM_058491948.1"/>
</dbReference>
<gene>
    <name evidence="2" type="ORF">O0I10_011999</name>
</gene>
<evidence type="ECO:0000313" key="3">
    <source>
        <dbReference type="Proteomes" id="UP001234581"/>
    </source>
</evidence>
<feature type="domain" description="Reverse transcriptase zinc-binding" evidence="1">
    <location>
        <begin position="259"/>
        <end position="334"/>
    </location>
</feature>
<dbReference type="Proteomes" id="UP001234581">
    <property type="component" value="Unassembled WGS sequence"/>
</dbReference>
<evidence type="ECO:0000313" key="2">
    <source>
        <dbReference type="EMBL" id="KAJ8652376.1"/>
    </source>
</evidence>
<protein>
    <recommendedName>
        <fullName evidence="1">Reverse transcriptase zinc-binding domain-containing protein</fullName>
    </recommendedName>
</protein>
<evidence type="ECO:0000259" key="1">
    <source>
        <dbReference type="Pfam" id="PF13966"/>
    </source>
</evidence>
<dbReference type="Pfam" id="PF13966">
    <property type="entry name" value="zf-RVT"/>
    <property type="match status" value="1"/>
</dbReference>
<dbReference type="InterPro" id="IPR026960">
    <property type="entry name" value="RVT-Znf"/>
</dbReference>
<name>A0AAD7UU78_9FUNG</name>
<dbReference type="AlphaFoldDB" id="A0AAD7UU78"/>
<sequence>MDGTRIILAAQWDQMLISLVFVLHLFLLHPSHHLLSLQLRWILPLISPHYADPDLSLVDPYFRFCIQSFCNTLSPVIPILFPERRSNSLSSLGHFKTLFQACDKLQLKVNWDQATHHTVLDFPLTSICTFAGNAAEAPSPTWRHFLVRDAYILSTRACILRAPTHRERTSNRYNIARFHKATSSNGHWRIKPFLLKLIGTTPSTPTPLNVTFDFYNLVSPITRSGLTIDNFKRKDFRYSFLPPLQDLPNDYPRATPGAWYRFWNSAHIPHRATTVLWRLLHHRKSSRARLHRLIPTSCKSNLCLLCEGHVDAVIDITEADKHFFFACPFVHEVWRILAAQFSLSSLVQWDHCDVSNKEEKRQDKSFRTQYNNHISTLSRIPPHPTSDTRVTDSTIIACGVLAIWKAHWQFIYNDERFQAQAVAAKAATSILQIEQEHNLLARNV</sequence>
<dbReference type="EMBL" id="JARTCD010000107">
    <property type="protein sequence ID" value="KAJ8652376.1"/>
    <property type="molecule type" value="Genomic_DNA"/>
</dbReference>
<accession>A0AAD7UU78</accession>